<evidence type="ECO:0000313" key="2">
    <source>
        <dbReference type="EMBL" id="KAL3513883.1"/>
    </source>
</evidence>
<gene>
    <name evidence="2" type="ORF">ACH5RR_026600</name>
</gene>
<sequence>MCAAKKDNVSEVQGKIKCFLTGVKGFQYKKRPTYELRVYIDDGSLISEILIDHNVVQRAIGYSPEEVSSALASSDARQVSEMKETLKQFQIFLVNFEGTMLVQMTESSPVPVAIEMNQGCPTSDAWLLLERLNRYKMESSCKWE</sequence>
<name>A0ABD2Z309_9GENT</name>
<reference evidence="2 3" key="1">
    <citation type="submission" date="2024-11" db="EMBL/GenBank/DDBJ databases">
        <title>A near-complete genome assembly of Cinchona calisaya.</title>
        <authorList>
            <person name="Lian D.C."/>
            <person name="Zhao X.W."/>
            <person name="Wei L."/>
        </authorList>
    </citation>
    <scope>NUCLEOTIDE SEQUENCE [LARGE SCALE GENOMIC DNA]</scope>
    <source>
        <tissue evidence="2">Nenye</tissue>
    </source>
</reference>
<dbReference type="EMBL" id="JBJUIK010000011">
    <property type="protein sequence ID" value="KAL3513883.1"/>
    <property type="molecule type" value="Genomic_DNA"/>
</dbReference>
<accession>A0ABD2Z309</accession>
<dbReference type="Proteomes" id="UP001630127">
    <property type="component" value="Unassembled WGS sequence"/>
</dbReference>
<dbReference type="InterPro" id="IPR032199">
    <property type="entry name" value="RMI1_C"/>
</dbReference>
<feature type="domain" description="RecQ-mediated genome instability protein 1 C-terminal OB-fold" evidence="1">
    <location>
        <begin position="5"/>
        <end position="132"/>
    </location>
</feature>
<dbReference type="Pfam" id="PF16099">
    <property type="entry name" value="RMI1_C"/>
    <property type="match status" value="1"/>
</dbReference>
<organism evidence="2 3">
    <name type="scientific">Cinchona calisaya</name>
    <dbReference type="NCBI Taxonomy" id="153742"/>
    <lineage>
        <taxon>Eukaryota</taxon>
        <taxon>Viridiplantae</taxon>
        <taxon>Streptophyta</taxon>
        <taxon>Embryophyta</taxon>
        <taxon>Tracheophyta</taxon>
        <taxon>Spermatophyta</taxon>
        <taxon>Magnoliopsida</taxon>
        <taxon>eudicotyledons</taxon>
        <taxon>Gunneridae</taxon>
        <taxon>Pentapetalae</taxon>
        <taxon>asterids</taxon>
        <taxon>lamiids</taxon>
        <taxon>Gentianales</taxon>
        <taxon>Rubiaceae</taxon>
        <taxon>Cinchonoideae</taxon>
        <taxon>Cinchoneae</taxon>
        <taxon>Cinchona</taxon>
    </lineage>
</organism>
<comment type="caution">
    <text evidence="2">The sequence shown here is derived from an EMBL/GenBank/DDBJ whole genome shotgun (WGS) entry which is preliminary data.</text>
</comment>
<evidence type="ECO:0000259" key="1">
    <source>
        <dbReference type="Pfam" id="PF16099"/>
    </source>
</evidence>
<dbReference type="AlphaFoldDB" id="A0ABD2Z309"/>
<protein>
    <recommendedName>
        <fullName evidence="1">RecQ-mediated genome instability protein 1 C-terminal OB-fold domain-containing protein</fullName>
    </recommendedName>
</protein>
<proteinExistence type="predicted"/>
<dbReference type="PANTHER" id="PTHR14790">
    <property type="entry name" value="RECQ-MEDIATED GENOME INSTABILITY PROTEIN 1 RMI1"/>
    <property type="match status" value="1"/>
</dbReference>
<dbReference type="PANTHER" id="PTHR14790:SF15">
    <property type="entry name" value="RECQ-MEDIATED GENOME INSTABILITY PROTEIN 1"/>
    <property type="match status" value="1"/>
</dbReference>
<keyword evidence="3" id="KW-1185">Reference proteome</keyword>
<evidence type="ECO:0000313" key="3">
    <source>
        <dbReference type="Proteomes" id="UP001630127"/>
    </source>
</evidence>